<accession>A0A8X6NHX5</accession>
<gene>
    <name evidence="1" type="ORF">NPIL_422721</name>
</gene>
<keyword evidence="2" id="KW-1185">Reference proteome</keyword>
<evidence type="ECO:0000313" key="2">
    <source>
        <dbReference type="Proteomes" id="UP000887013"/>
    </source>
</evidence>
<organism evidence="1 2">
    <name type="scientific">Nephila pilipes</name>
    <name type="common">Giant wood spider</name>
    <name type="synonym">Nephila maculata</name>
    <dbReference type="NCBI Taxonomy" id="299642"/>
    <lineage>
        <taxon>Eukaryota</taxon>
        <taxon>Metazoa</taxon>
        <taxon>Ecdysozoa</taxon>
        <taxon>Arthropoda</taxon>
        <taxon>Chelicerata</taxon>
        <taxon>Arachnida</taxon>
        <taxon>Araneae</taxon>
        <taxon>Araneomorphae</taxon>
        <taxon>Entelegynae</taxon>
        <taxon>Araneoidea</taxon>
        <taxon>Nephilidae</taxon>
        <taxon>Nephila</taxon>
    </lineage>
</organism>
<proteinExistence type="predicted"/>
<protein>
    <submittedName>
        <fullName evidence="1">Uncharacterized protein</fullName>
    </submittedName>
</protein>
<dbReference type="Proteomes" id="UP000887013">
    <property type="component" value="Unassembled WGS sequence"/>
</dbReference>
<sequence length="101" mass="12115">MNFCCWVRARRVSFRKKQITGMLQRLRLDVSISEFPFQEILKVRRTYINTFYRFRTNSASDSNSQWISKTFSRMSVDSVSTKRFWWQSSSYQPSSSFLGSR</sequence>
<evidence type="ECO:0000313" key="1">
    <source>
        <dbReference type="EMBL" id="GFT14038.1"/>
    </source>
</evidence>
<name>A0A8X6NHX5_NEPPI</name>
<dbReference type="EMBL" id="BMAW01104391">
    <property type="protein sequence ID" value="GFT14038.1"/>
    <property type="molecule type" value="Genomic_DNA"/>
</dbReference>
<comment type="caution">
    <text evidence="1">The sequence shown here is derived from an EMBL/GenBank/DDBJ whole genome shotgun (WGS) entry which is preliminary data.</text>
</comment>
<reference evidence="1" key="1">
    <citation type="submission" date="2020-08" db="EMBL/GenBank/DDBJ databases">
        <title>Multicomponent nature underlies the extraordinary mechanical properties of spider dragline silk.</title>
        <authorList>
            <person name="Kono N."/>
            <person name="Nakamura H."/>
            <person name="Mori M."/>
            <person name="Yoshida Y."/>
            <person name="Ohtoshi R."/>
            <person name="Malay A.D."/>
            <person name="Moran D.A.P."/>
            <person name="Tomita M."/>
            <person name="Numata K."/>
            <person name="Arakawa K."/>
        </authorList>
    </citation>
    <scope>NUCLEOTIDE SEQUENCE</scope>
</reference>
<dbReference type="AlphaFoldDB" id="A0A8X6NHX5"/>